<keyword evidence="2" id="KW-0645">Protease</keyword>
<evidence type="ECO:0000256" key="2">
    <source>
        <dbReference type="ARBA" id="ARBA00022670"/>
    </source>
</evidence>
<protein>
    <submittedName>
        <fullName evidence="9">Uncharacterized protein</fullName>
    </submittedName>
</protein>
<evidence type="ECO:0000256" key="3">
    <source>
        <dbReference type="ARBA" id="ARBA00022723"/>
    </source>
</evidence>
<dbReference type="InterPro" id="IPR024079">
    <property type="entry name" value="MetalloPept_cat_dom_sf"/>
</dbReference>
<keyword evidence="7" id="KW-0482">Metalloprotease</keyword>
<evidence type="ECO:0000256" key="7">
    <source>
        <dbReference type="ARBA" id="ARBA00023049"/>
    </source>
</evidence>
<dbReference type="PANTHER" id="PTHR10201:SF263">
    <property type="entry name" value="METALLOENDOPROTEINASE 3-MMP"/>
    <property type="match status" value="1"/>
</dbReference>
<dbReference type="PROSITE" id="PS00546">
    <property type="entry name" value="CYSTEINE_SWITCH"/>
    <property type="match status" value="1"/>
</dbReference>
<evidence type="ECO:0000256" key="5">
    <source>
        <dbReference type="ARBA" id="ARBA00022801"/>
    </source>
</evidence>
<keyword evidence="5" id="KW-0378">Hydrolase</keyword>
<sequence length="121" mass="13803">MYQRNFRLNVTGELDEITLQHVVIPRCGVPDVVNGTSTMHGGTGGGRRTYEVSFAGRGPRFHAVKHYSFFPGEPRWPDHNRDLTYATRVRSLGRGDSTNVHARGVVLDLRHQHRILLRRSR</sequence>
<proteinExistence type="predicted"/>
<dbReference type="OrthoDB" id="406838at2759"/>
<accession>A0A565AN19</accession>
<evidence type="ECO:0000256" key="4">
    <source>
        <dbReference type="ARBA" id="ARBA00022729"/>
    </source>
</evidence>
<dbReference type="InterPro" id="IPR021158">
    <property type="entry name" value="Pept_M10A_Zn_BS"/>
</dbReference>
<comment type="cofactor">
    <cofactor evidence="1">
        <name>Zn(2+)</name>
        <dbReference type="ChEBI" id="CHEBI:29105"/>
    </cofactor>
</comment>
<dbReference type="GO" id="GO:0031012">
    <property type="term" value="C:extracellular matrix"/>
    <property type="evidence" value="ECO:0007669"/>
    <property type="project" value="InterPro"/>
</dbReference>
<gene>
    <name evidence="9" type="ORF">ANE_LOCUS1262</name>
</gene>
<keyword evidence="4" id="KW-0732">Signal</keyword>
<dbReference type="PANTHER" id="PTHR10201">
    <property type="entry name" value="MATRIX METALLOPROTEINASE"/>
    <property type="match status" value="1"/>
</dbReference>
<dbReference type="Gene3D" id="3.40.390.10">
    <property type="entry name" value="Collagenase (Catalytic Domain)"/>
    <property type="match status" value="1"/>
</dbReference>
<dbReference type="GO" id="GO:0030198">
    <property type="term" value="P:extracellular matrix organization"/>
    <property type="evidence" value="ECO:0007669"/>
    <property type="project" value="TreeGrafter"/>
</dbReference>
<dbReference type="AlphaFoldDB" id="A0A565AN19"/>
<dbReference type="GO" id="GO:0004222">
    <property type="term" value="F:metalloendopeptidase activity"/>
    <property type="evidence" value="ECO:0007669"/>
    <property type="project" value="InterPro"/>
</dbReference>
<evidence type="ECO:0000256" key="8">
    <source>
        <dbReference type="ARBA" id="ARBA00023145"/>
    </source>
</evidence>
<dbReference type="Proteomes" id="UP000489600">
    <property type="component" value="Unassembled WGS sequence"/>
</dbReference>
<dbReference type="GO" id="GO:0030574">
    <property type="term" value="P:collagen catabolic process"/>
    <property type="evidence" value="ECO:0007669"/>
    <property type="project" value="TreeGrafter"/>
</dbReference>
<organism evidence="9 10">
    <name type="scientific">Arabis nemorensis</name>
    <dbReference type="NCBI Taxonomy" id="586526"/>
    <lineage>
        <taxon>Eukaryota</taxon>
        <taxon>Viridiplantae</taxon>
        <taxon>Streptophyta</taxon>
        <taxon>Embryophyta</taxon>
        <taxon>Tracheophyta</taxon>
        <taxon>Spermatophyta</taxon>
        <taxon>Magnoliopsida</taxon>
        <taxon>eudicotyledons</taxon>
        <taxon>Gunneridae</taxon>
        <taxon>Pentapetalae</taxon>
        <taxon>rosids</taxon>
        <taxon>malvids</taxon>
        <taxon>Brassicales</taxon>
        <taxon>Brassicaceae</taxon>
        <taxon>Arabideae</taxon>
        <taxon>Arabis</taxon>
    </lineage>
</organism>
<reference evidence="9" key="1">
    <citation type="submission" date="2019-07" db="EMBL/GenBank/DDBJ databases">
        <authorList>
            <person name="Dittberner H."/>
        </authorList>
    </citation>
    <scope>NUCLEOTIDE SEQUENCE [LARGE SCALE GENOMIC DNA]</scope>
</reference>
<keyword evidence="3" id="KW-0479">Metal-binding</keyword>
<comment type="caution">
    <text evidence="9">The sequence shown here is derived from an EMBL/GenBank/DDBJ whole genome shotgun (WGS) entry which is preliminary data.</text>
</comment>
<keyword evidence="8" id="KW-0865">Zymogen</keyword>
<name>A0A565AN19_9BRAS</name>
<keyword evidence="6" id="KW-0862">Zinc</keyword>
<dbReference type="SUPFAM" id="SSF47090">
    <property type="entry name" value="PGBD-like"/>
    <property type="match status" value="1"/>
</dbReference>
<evidence type="ECO:0000256" key="1">
    <source>
        <dbReference type="ARBA" id="ARBA00001947"/>
    </source>
</evidence>
<dbReference type="GO" id="GO:0008270">
    <property type="term" value="F:zinc ion binding"/>
    <property type="evidence" value="ECO:0007669"/>
    <property type="project" value="InterPro"/>
</dbReference>
<dbReference type="EMBL" id="CABITT030000001">
    <property type="protein sequence ID" value="VVA90817.1"/>
    <property type="molecule type" value="Genomic_DNA"/>
</dbReference>
<dbReference type="GO" id="GO:0006508">
    <property type="term" value="P:proteolysis"/>
    <property type="evidence" value="ECO:0007669"/>
    <property type="project" value="UniProtKB-KW"/>
</dbReference>
<keyword evidence="10" id="KW-1185">Reference proteome</keyword>
<evidence type="ECO:0000256" key="6">
    <source>
        <dbReference type="ARBA" id="ARBA00022833"/>
    </source>
</evidence>
<dbReference type="InterPro" id="IPR036365">
    <property type="entry name" value="PGBD-like_sf"/>
</dbReference>
<evidence type="ECO:0000313" key="10">
    <source>
        <dbReference type="Proteomes" id="UP000489600"/>
    </source>
</evidence>
<evidence type="ECO:0000313" key="9">
    <source>
        <dbReference type="EMBL" id="VVA90817.1"/>
    </source>
</evidence>